<dbReference type="SUPFAM" id="SSF52540">
    <property type="entry name" value="P-loop containing nucleoside triphosphate hydrolases"/>
    <property type="match status" value="1"/>
</dbReference>
<protein>
    <recommendedName>
        <fullName evidence="1">vWA-MoxR associated protein N-terminal HTH domain-containing protein</fullName>
    </recommendedName>
</protein>
<gene>
    <name evidence="2" type="ORF">BI308_10005</name>
</gene>
<comment type="caution">
    <text evidence="2">The sequence shown here is derived from an EMBL/GenBank/DDBJ whole genome shotgun (WGS) entry which is preliminary data.</text>
</comment>
<dbReference type="Pfam" id="PF26355">
    <property type="entry name" value="HTH_VMAP-M9"/>
    <property type="match status" value="1"/>
</dbReference>
<dbReference type="AlphaFoldDB" id="A0A1L9QSH9"/>
<evidence type="ECO:0000313" key="2">
    <source>
        <dbReference type="EMBL" id="OJJ25650.1"/>
    </source>
</evidence>
<sequence>MTIDELWVLIGAKYHKQLRPVQKIVLYQSWEGYSFAQIAKQSGFTQDHLKNIASKLWSLLSDLFNETLTKKTFRAILEPRPLSVLERELIAQATPLMREYPLESPDGPVPLESPFYIQRTPIEELTCTAIATPGSLIRLKSPKRMGKTSLMVRVLAHARQLGYRTVSLNLQQVDRACLTDLDSFLRSFCLMLSRPLKWTSNLDDYWDDFLGSKSNCTIYLEDYLQAHHNSPLVIALDRVEELFLYPIIAAEFFAMLRYWHEKASFGDSESELWKNLRLILVYSTEEYLALKTNHSPFNVGFVHKLPLFTSFQVEELAERHQLDLSVQQIEQFMELVAGHPYLVRLGFYHLAQQTVTWEELMKTAATDTGIYHNHLHQHLASLKADPDLAVAYKEVLKANQPIELEQQLAFKLHCLGLVNLQGSVVCSSCQLYTDYFRDLKF</sequence>
<feature type="domain" description="vWA-MoxR associated protein N-terminal HTH" evidence="1">
    <location>
        <begin position="9"/>
        <end position="78"/>
    </location>
</feature>
<dbReference type="InterPro" id="IPR027417">
    <property type="entry name" value="P-loop_NTPase"/>
</dbReference>
<organism evidence="2 3">
    <name type="scientific">Roseofilum reptotaenium AO1-A</name>
    <dbReference type="NCBI Taxonomy" id="1925591"/>
    <lineage>
        <taxon>Bacteria</taxon>
        <taxon>Bacillati</taxon>
        <taxon>Cyanobacteriota</taxon>
        <taxon>Cyanophyceae</taxon>
        <taxon>Desertifilales</taxon>
        <taxon>Desertifilaceae</taxon>
        <taxon>Roseofilum</taxon>
    </lineage>
</organism>
<dbReference type="InterPro" id="IPR058651">
    <property type="entry name" value="HTH_VMAP-M9"/>
</dbReference>
<dbReference type="EMBL" id="MLAW01000014">
    <property type="protein sequence ID" value="OJJ25650.1"/>
    <property type="molecule type" value="Genomic_DNA"/>
</dbReference>
<dbReference type="STRING" id="1925591.BI308_10005"/>
<reference evidence="2" key="1">
    <citation type="submission" date="2016-10" db="EMBL/GenBank/DDBJ databases">
        <title>CRISPR-Cas defence system in Roseofilum reptotaenium: evidence of a bacteriophage-cyanobacterium arms race in the coral black band disease.</title>
        <authorList>
            <person name="Buerger P."/>
            <person name="Wood-Charlson E.M."/>
            <person name="Weynberg K.D."/>
            <person name="Willis B."/>
            <person name="Van Oppen M.J."/>
        </authorList>
    </citation>
    <scope>NUCLEOTIDE SEQUENCE [LARGE SCALE GENOMIC DNA]</scope>
    <source>
        <strain evidence="2">AO1-A</strain>
    </source>
</reference>
<evidence type="ECO:0000259" key="1">
    <source>
        <dbReference type="Pfam" id="PF26355"/>
    </source>
</evidence>
<proteinExistence type="predicted"/>
<dbReference type="Gene3D" id="3.40.50.300">
    <property type="entry name" value="P-loop containing nucleotide triphosphate hydrolases"/>
    <property type="match status" value="1"/>
</dbReference>
<keyword evidence="3" id="KW-1185">Reference proteome</keyword>
<evidence type="ECO:0000313" key="3">
    <source>
        <dbReference type="Proteomes" id="UP000183940"/>
    </source>
</evidence>
<dbReference type="Proteomes" id="UP000183940">
    <property type="component" value="Unassembled WGS sequence"/>
</dbReference>
<accession>A0A1L9QSH9</accession>
<dbReference type="Pfam" id="PF14516">
    <property type="entry name" value="AAA_35"/>
    <property type="match status" value="1"/>
</dbReference>
<name>A0A1L9QSH9_9CYAN</name>